<keyword evidence="2" id="KW-1185">Reference proteome</keyword>
<proteinExistence type="predicted"/>
<protein>
    <submittedName>
        <fullName evidence="1">Uncharacterized protein</fullName>
    </submittedName>
</protein>
<evidence type="ECO:0000313" key="2">
    <source>
        <dbReference type="Proteomes" id="UP000186308"/>
    </source>
</evidence>
<dbReference type="EMBL" id="FTNE01000012">
    <property type="protein sequence ID" value="SIQ94523.1"/>
    <property type="molecule type" value="Genomic_DNA"/>
</dbReference>
<comment type="caution">
    <text evidence="1">The sequence shown here is derived from an EMBL/GenBank/DDBJ whole genome shotgun (WGS) entry which is preliminary data.</text>
</comment>
<dbReference type="AlphaFoldDB" id="A0A8G2CMB6"/>
<organism evidence="1 2">
    <name type="scientific">Acidiphilium rubrum</name>
    <dbReference type="NCBI Taxonomy" id="526"/>
    <lineage>
        <taxon>Bacteria</taxon>
        <taxon>Pseudomonadati</taxon>
        <taxon>Pseudomonadota</taxon>
        <taxon>Alphaproteobacteria</taxon>
        <taxon>Acetobacterales</taxon>
        <taxon>Acidocellaceae</taxon>
        <taxon>Acidiphilium</taxon>
    </lineage>
</organism>
<accession>A0A8G2CMB6</accession>
<sequence length="280" mass="28710">MSRLAFIFRLVGVLFLLAVTGVVARADGVAVALNPAVIAAETRVALGFAVQGTRYSEGFAGASDQESGVLPGFSAEASRLGSLLGMPGIYSGVVYDFAGGPLAYNGFIQGGAAPGLSPYDATDHARFNSIEVRLGRALALSTAVDVIPFVTAGYQNWYRDVGGAGGYGEFYRAAIAGVGARFDVAVSDRLVISATAEGLAVVGGRASAPALGFAAGFGTSGEEAVHLGADWRLSNALHLFAGLGVRHFNYAGSALNNGFYEPPSSTLVVRSEVGVAFGFR</sequence>
<dbReference type="RefSeq" id="WP_051657409.1">
    <property type="nucleotide sequence ID" value="NZ_FTNE01000012.1"/>
</dbReference>
<dbReference type="OrthoDB" id="5791980at2"/>
<gene>
    <name evidence="1" type="ORF">SAMN05421828_11250</name>
</gene>
<evidence type="ECO:0000313" key="1">
    <source>
        <dbReference type="EMBL" id="SIQ94523.1"/>
    </source>
</evidence>
<name>A0A8G2CMB6_ACIRU</name>
<dbReference type="Proteomes" id="UP000186308">
    <property type="component" value="Unassembled WGS sequence"/>
</dbReference>
<reference evidence="1 2" key="1">
    <citation type="submission" date="2017-01" db="EMBL/GenBank/DDBJ databases">
        <authorList>
            <person name="Varghese N."/>
            <person name="Submissions S."/>
        </authorList>
    </citation>
    <scope>NUCLEOTIDE SEQUENCE [LARGE SCALE GENOMIC DNA]</scope>
    <source>
        <strain evidence="1 2">ATCC 35905</strain>
    </source>
</reference>